<evidence type="ECO:0000313" key="5">
    <source>
        <dbReference type="Proteomes" id="UP000596074"/>
    </source>
</evidence>
<evidence type="ECO:0000313" key="4">
    <source>
        <dbReference type="EMBL" id="QQD23573.1"/>
    </source>
</evidence>
<proteinExistence type="inferred from homology"/>
<dbReference type="Proteomes" id="UP000596074">
    <property type="component" value="Chromosome"/>
</dbReference>
<dbReference type="RefSeq" id="WP_228346103.1">
    <property type="nucleotide sequence ID" value="NZ_CP046056.1"/>
</dbReference>
<dbReference type="SUPFAM" id="SSF54506">
    <property type="entry name" value="Diaminopimelate epimerase-like"/>
    <property type="match status" value="1"/>
</dbReference>
<dbReference type="InterPro" id="IPR003719">
    <property type="entry name" value="Phenazine_PhzF-like"/>
</dbReference>
<evidence type="ECO:0000256" key="3">
    <source>
        <dbReference type="PIRSR" id="PIRSR016184-1"/>
    </source>
</evidence>
<feature type="active site" evidence="3">
    <location>
        <position position="50"/>
    </location>
</feature>
<dbReference type="Gene3D" id="3.10.310.10">
    <property type="entry name" value="Diaminopimelate Epimerase, Chain A, domain 1"/>
    <property type="match status" value="2"/>
</dbReference>
<sequence length="269" mass="29793">MPELPLYQIDAFIRPGVSGFSGNPAAVVSLTQWLSDTQMQAIAAENNLSETAFYVRQADGRYYIRWFTPTTEVDLCGHATLAAAHVIRADQPYENEWLFDCQAGELCVRAHGADLQLDFPARPARILQNDTLQRQLEQWLGVPVVAMAQARDLIVELESADAVRTCEPDFSALAELDVFAIAITARCDAPDYDFVSRFFAPRQGIGEDPVTGSSFCSLAPYWTERLQKTTLRAWQCSARGGDIGLVLHNGRVLISGRTFAYLSGHIHLP</sequence>
<name>A0A9X7UWZ3_9GAMM</name>
<dbReference type="NCBIfam" id="TIGR00654">
    <property type="entry name" value="PhzF_family"/>
    <property type="match status" value="1"/>
</dbReference>
<dbReference type="PIRSF" id="PIRSF016184">
    <property type="entry name" value="PhzC_PhzF"/>
    <property type="match status" value="1"/>
</dbReference>
<dbReference type="AlphaFoldDB" id="A0A9X7UWZ3"/>
<keyword evidence="5" id="KW-1185">Reference proteome</keyword>
<keyword evidence="2 4" id="KW-0413">Isomerase</keyword>
<dbReference type="PANTHER" id="PTHR13774">
    <property type="entry name" value="PHENAZINE BIOSYNTHESIS PROTEIN"/>
    <property type="match status" value="1"/>
</dbReference>
<dbReference type="PANTHER" id="PTHR13774:SF17">
    <property type="entry name" value="PHENAZINE BIOSYNTHESIS-LIKE DOMAIN-CONTAINING PROTEIN"/>
    <property type="match status" value="1"/>
</dbReference>
<organism evidence="4 5">
    <name type="scientific">Venatoribacter cucullus</name>
    <dbReference type="NCBI Taxonomy" id="2661630"/>
    <lineage>
        <taxon>Bacteria</taxon>
        <taxon>Pseudomonadati</taxon>
        <taxon>Pseudomonadota</taxon>
        <taxon>Gammaproteobacteria</taxon>
        <taxon>Oceanospirillales</taxon>
        <taxon>Oceanospirillaceae</taxon>
        <taxon>Venatoribacter</taxon>
    </lineage>
</organism>
<dbReference type="GO" id="GO:0016853">
    <property type="term" value="F:isomerase activity"/>
    <property type="evidence" value="ECO:0007669"/>
    <property type="project" value="UniProtKB-KW"/>
</dbReference>
<accession>A0A9X7UWZ3</accession>
<dbReference type="EMBL" id="CP046056">
    <property type="protein sequence ID" value="QQD23573.1"/>
    <property type="molecule type" value="Genomic_DNA"/>
</dbReference>
<evidence type="ECO:0000256" key="1">
    <source>
        <dbReference type="ARBA" id="ARBA00008270"/>
    </source>
</evidence>
<evidence type="ECO:0000256" key="2">
    <source>
        <dbReference type="ARBA" id="ARBA00023235"/>
    </source>
</evidence>
<dbReference type="GO" id="GO:0005737">
    <property type="term" value="C:cytoplasm"/>
    <property type="evidence" value="ECO:0007669"/>
    <property type="project" value="TreeGrafter"/>
</dbReference>
<protein>
    <submittedName>
        <fullName evidence="4">PhzF family phenazine biosynthesis isomerase</fullName>
    </submittedName>
</protein>
<comment type="similarity">
    <text evidence="1">Belongs to the PhzF family.</text>
</comment>
<dbReference type="KEGG" id="vcw:GJQ55_03325"/>
<reference evidence="4 5" key="1">
    <citation type="submission" date="2019-11" db="EMBL/GenBank/DDBJ databases">
        <title>Venatorbacter sp. nov. a predator of Campylobacter and other Gram-negative bacteria.</title>
        <authorList>
            <person name="Saeedi A."/>
            <person name="Cummings N.J."/>
            <person name="Connerton I.F."/>
            <person name="Connerton P.L."/>
        </authorList>
    </citation>
    <scope>NUCLEOTIDE SEQUENCE [LARGE SCALE GENOMIC DNA]</scope>
    <source>
        <strain evidence="4">XL5</strain>
    </source>
</reference>
<dbReference type="Pfam" id="PF02567">
    <property type="entry name" value="PhzC-PhzF"/>
    <property type="match status" value="1"/>
</dbReference>
<gene>
    <name evidence="4" type="ORF">GJQ55_03325</name>
</gene>